<dbReference type="EMBL" id="JAKZGO010000029">
    <property type="protein sequence ID" value="MCH7415747.1"/>
    <property type="molecule type" value="Genomic_DNA"/>
</dbReference>
<dbReference type="Pfam" id="PF13970">
    <property type="entry name" value="DUF4221"/>
    <property type="match status" value="1"/>
</dbReference>
<gene>
    <name evidence="1" type="ORF">MM213_19760</name>
</gene>
<reference evidence="1" key="1">
    <citation type="submission" date="2022-03" db="EMBL/GenBank/DDBJ databases">
        <title>De novo assembled genomes of Belliella spp. (Cyclobacteriaceae) strains.</title>
        <authorList>
            <person name="Szabo A."/>
            <person name="Korponai K."/>
            <person name="Felfoldi T."/>
        </authorList>
    </citation>
    <scope>NUCLEOTIDE SEQUENCE</scope>
    <source>
        <strain evidence="1">DSM 111903</strain>
    </source>
</reference>
<evidence type="ECO:0000313" key="2">
    <source>
        <dbReference type="Proteomes" id="UP001165430"/>
    </source>
</evidence>
<dbReference type="PROSITE" id="PS51257">
    <property type="entry name" value="PROKAR_LIPOPROTEIN"/>
    <property type="match status" value="1"/>
</dbReference>
<name>A0ABS9VH21_9BACT</name>
<evidence type="ECO:0000313" key="1">
    <source>
        <dbReference type="EMBL" id="MCH7415747.1"/>
    </source>
</evidence>
<dbReference type="InterPro" id="IPR025316">
    <property type="entry name" value="DUF4221"/>
</dbReference>
<accession>A0ABS9VH21</accession>
<proteinExistence type="predicted"/>
<dbReference type="RefSeq" id="WP_241414613.1">
    <property type="nucleotide sequence ID" value="NZ_JAKZGO010000029.1"/>
</dbReference>
<organism evidence="1 2">
    <name type="scientific">Belliella alkalica</name>
    <dbReference type="NCBI Taxonomy" id="1730871"/>
    <lineage>
        <taxon>Bacteria</taxon>
        <taxon>Pseudomonadati</taxon>
        <taxon>Bacteroidota</taxon>
        <taxon>Cytophagia</taxon>
        <taxon>Cytophagales</taxon>
        <taxon>Cyclobacteriaceae</taxon>
        <taxon>Belliella</taxon>
    </lineage>
</organism>
<keyword evidence="2" id="KW-1185">Reference proteome</keyword>
<sequence>MKNPILFLLVILICSCSSESSKSNQGASISLQITQDTVLVDPGDDIVMAGTNIWLSTLSEDKKMFYNLDRKSLKLEIFDLDELKLVKKAQFNNDGPNALSAYVISIKSWHDENLFLQGFDKSGVFDLDGNLIEKKSLHAVDYASSAPDMDFSFKSEYVFLNDSTVIIGLMSMFDNIPSLAKLHLNQQKMELIDFPYAKRIDEFSIILEGEIMMASIGSIYKHKFGDKVLLNSNYFNDCLVFDPEASDYELIEYESQLTSNKKEGGHKQKVSSRDEFTEQQKMLRKQIEFGRWVWDESSEKFFRLSYFDTTDSEESGSNKTRVFLTVFDKDLKMLAETELDSYKKRPGTYFAKDGTVWIHENVDDDLGFVRLKVAGVG</sequence>
<dbReference type="Proteomes" id="UP001165430">
    <property type="component" value="Unassembled WGS sequence"/>
</dbReference>
<comment type="caution">
    <text evidence="1">The sequence shown here is derived from an EMBL/GenBank/DDBJ whole genome shotgun (WGS) entry which is preliminary data.</text>
</comment>
<protein>
    <submittedName>
        <fullName evidence="1">DUF4221 domain-containing protein</fullName>
    </submittedName>
</protein>